<evidence type="ECO:0000313" key="2">
    <source>
        <dbReference type="EMBL" id="EER10188.1"/>
    </source>
</evidence>
<name>C5KZA5_PERM5</name>
<proteinExistence type="predicted"/>
<dbReference type="OrthoDB" id="10264738at2759"/>
<feature type="non-terminal residue" evidence="2">
    <location>
        <position position="1"/>
    </location>
</feature>
<dbReference type="EMBL" id="GG677741">
    <property type="protein sequence ID" value="EER10188.1"/>
    <property type="molecule type" value="Genomic_DNA"/>
</dbReference>
<dbReference type="SUPFAM" id="SSF81606">
    <property type="entry name" value="PP2C-like"/>
    <property type="match status" value="1"/>
</dbReference>
<evidence type="ECO:0000259" key="1">
    <source>
        <dbReference type="Pfam" id="PF00481"/>
    </source>
</evidence>
<dbReference type="InParanoid" id="C5KZA5"/>
<reference evidence="2 3" key="1">
    <citation type="submission" date="2008-07" db="EMBL/GenBank/DDBJ databases">
        <authorList>
            <person name="El-Sayed N."/>
            <person name="Caler E."/>
            <person name="Inman J."/>
            <person name="Amedeo P."/>
            <person name="Hass B."/>
            <person name="Wortman J."/>
        </authorList>
    </citation>
    <scope>NUCLEOTIDE SEQUENCE [LARGE SCALE GENOMIC DNA]</scope>
    <source>
        <strain evidence="3">ATCC 50983 / TXsc</strain>
    </source>
</reference>
<sequence length="65" mass="6843">GKDLKMYGLSNVPDVTVLPIESSFRAIILASDGLWDVYSAQEAAVIAQTARAAGAANYSLAIMVK</sequence>
<dbReference type="GeneID" id="9038666"/>
<protein>
    <recommendedName>
        <fullName evidence="1">PPM-type phosphatase domain-containing protein</fullName>
    </recommendedName>
</protein>
<dbReference type="AlphaFoldDB" id="C5KZA5"/>
<dbReference type="RefSeq" id="XP_002778393.1">
    <property type="nucleotide sequence ID" value="XM_002778347.1"/>
</dbReference>
<evidence type="ECO:0000313" key="3">
    <source>
        <dbReference type="Proteomes" id="UP000007800"/>
    </source>
</evidence>
<dbReference type="InterPro" id="IPR001932">
    <property type="entry name" value="PPM-type_phosphatase-like_dom"/>
</dbReference>
<feature type="domain" description="PPM-type phosphatase" evidence="1">
    <location>
        <begin position="7"/>
        <end position="54"/>
    </location>
</feature>
<gene>
    <name evidence="2" type="ORF">Pmar_PMAR016647</name>
</gene>
<keyword evidence="3" id="KW-1185">Reference proteome</keyword>
<dbReference type="Pfam" id="PF00481">
    <property type="entry name" value="PP2C"/>
    <property type="match status" value="1"/>
</dbReference>
<dbReference type="InterPro" id="IPR036457">
    <property type="entry name" value="PPM-type-like_dom_sf"/>
</dbReference>
<dbReference type="Proteomes" id="UP000007800">
    <property type="component" value="Unassembled WGS sequence"/>
</dbReference>
<organism evidence="3">
    <name type="scientific">Perkinsus marinus (strain ATCC 50983 / TXsc)</name>
    <dbReference type="NCBI Taxonomy" id="423536"/>
    <lineage>
        <taxon>Eukaryota</taxon>
        <taxon>Sar</taxon>
        <taxon>Alveolata</taxon>
        <taxon>Perkinsozoa</taxon>
        <taxon>Perkinsea</taxon>
        <taxon>Perkinsida</taxon>
        <taxon>Perkinsidae</taxon>
        <taxon>Perkinsus</taxon>
    </lineage>
</organism>
<dbReference type="Gene3D" id="3.60.40.10">
    <property type="entry name" value="PPM-type phosphatase domain"/>
    <property type="match status" value="1"/>
</dbReference>
<accession>C5KZA5</accession>